<accession>A0AAJ5VUX4</accession>
<proteinExistence type="predicted"/>
<dbReference type="AlphaFoldDB" id="A0AAJ5VUX4"/>
<sequence length="212" mass="23922">MPRIAKKKIERPQIVREWTLPAAATLGSSVRVKGILLEIRAKLPAALKKMLDVRASVLILSMDEDAEGDFRKACVIVDKTLDGIEDLPVIPREIEDILTIKTSERHRWLKDGRLPSAGTRTVKLRGRAKKITFHVFDPRRVEELLDGEAIASWREEDAATAAENRRRATWKAKLARSQKSAEVEAPAESGMEEGPRPKLVGWEEFERDGLLR</sequence>
<dbReference type="EMBL" id="CP119312">
    <property type="protein sequence ID" value="WEK04380.1"/>
    <property type="molecule type" value="Genomic_DNA"/>
</dbReference>
<evidence type="ECO:0000256" key="1">
    <source>
        <dbReference type="SAM" id="MobiDB-lite"/>
    </source>
</evidence>
<organism evidence="2 3">
    <name type="scientific">Candidatus Devosia phytovorans</name>
    <dbReference type="NCBI Taxonomy" id="3121372"/>
    <lineage>
        <taxon>Bacteria</taxon>
        <taxon>Pseudomonadati</taxon>
        <taxon>Pseudomonadota</taxon>
        <taxon>Alphaproteobacteria</taxon>
        <taxon>Hyphomicrobiales</taxon>
        <taxon>Devosiaceae</taxon>
        <taxon>Devosia</taxon>
    </lineage>
</organism>
<evidence type="ECO:0000313" key="2">
    <source>
        <dbReference type="EMBL" id="WEK04380.1"/>
    </source>
</evidence>
<name>A0AAJ5VUX4_9HYPH</name>
<protein>
    <submittedName>
        <fullName evidence="2">Uncharacterized protein</fullName>
    </submittedName>
</protein>
<feature type="region of interest" description="Disordered" evidence="1">
    <location>
        <begin position="172"/>
        <end position="212"/>
    </location>
</feature>
<reference evidence="2" key="1">
    <citation type="submission" date="2023-03" db="EMBL/GenBank/DDBJ databases">
        <title>Andean soil-derived lignocellulolytic bacterial consortium as a source of novel taxa and putative plastic-active enzymes.</title>
        <authorList>
            <person name="Diaz-Garcia L."/>
            <person name="Chuvochina M."/>
            <person name="Feuerriegel G."/>
            <person name="Bunk B."/>
            <person name="Sproer C."/>
            <person name="Streit W.R."/>
            <person name="Rodriguez L.M."/>
            <person name="Overmann J."/>
            <person name="Jimenez D.J."/>
        </authorList>
    </citation>
    <scope>NUCLEOTIDE SEQUENCE</scope>
    <source>
        <strain evidence="2">MAG 4196</strain>
    </source>
</reference>
<gene>
    <name evidence="2" type="ORF">P0Y65_19735</name>
</gene>
<dbReference type="Proteomes" id="UP001217476">
    <property type="component" value="Chromosome"/>
</dbReference>
<evidence type="ECO:0000313" key="3">
    <source>
        <dbReference type="Proteomes" id="UP001217476"/>
    </source>
</evidence>